<dbReference type="AlphaFoldDB" id="A0A9E8LNQ2"/>
<feature type="transmembrane region" description="Helical" evidence="16">
    <location>
        <begin position="21"/>
        <end position="44"/>
    </location>
</feature>
<keyword evidence="6" id="KW-0679">Respiratory chain</keyword>
<evidence type="ECO:0000256" key="12">
    <source>
        <dbReference type="ARBA" id="ARBA00023128"/>
    </source>
</evidence>
<evidence type="ECO:0000256" key="15">
    <source>
        <dbReference type="ARBA" id="ARBA00049551"/>
    </source>
</evidence>
<geneLocation type="mitochondrion" evidence="17"/>
<dbReference type="GO" id="GO:0008137">
    <property type="term" value="F:NADH dehydrogenase (ubiquinone) activity"/>
    <property type="evidence" value="ECO:0007669"/>
    <property type="project" value="UniProtKB-EC"/>
</dbReference>
<dbReference type="CTD" id="4541"/>
<evidence type="ECO:0000256" key="8">
    <source>
        <dbReference type="ARBA" id="ARBA00022967"/>
    </source>
</evidence>
<sequence>MKLIYMIMILFSMINLKILKMSHPLMITIFLVIQTLMITMIIGLTSQTFWMSYIMFLIFIGGLLVLFIYISSLIPNKILNFKKINIMTIITFLIFIFFIIPSFDTMINMETMKMFNFFLMMNYENNLFLSNFYNQNEMYFFILMMMYLLMSLIIAVKITNLNHNPMRIKN</sequence>
<comment type="catalytic activity">
    <reaction evidence="15">
        <text>a ubiquinone + NADH + 5 H(+)(in) = a ubiquinol + NAD(+) + 4 H(+)(out)</text>
        <dbReference type="Rhea" id="RHEA:29091"/>
        <dbReference type="Rhea" id="RHEA-COMP:9565"/>
        <dbReference type="Rhea" id="RHEA-COMP:9566"/>
        <dbReference type="ChEBI" id="CHEBI:15378"/>
        <dbReference type="ChEBI" id="CHEBI:16389"/>
        <dbReference type="ChEBI" id="CHEBI:17976"/>
        <dbReference type="ChEBI" id="CHEBI:57540"/>
        <dbReference type="ChEBI" id="CHEBI:57945"/>
        <dbReference type="EC" id="7.1.1.2"/>
    </reaction>
</comment>
<evidence type="ECO:0000256" key="3">
    <source>
        <dbReference type="ARBA" id="ARBA00012944"/>
    </source>
</evidence>
<accession>A0A9E8LNQ2</accession>
<dbReference type="GO" id="GO:0031966">
    <property type="term" value="C:mitochondrial membrane"/>
    <property type="evidence" value="ECO:0007669"/>
    <property type="project" value="UniProtKB-SubCell"/>
</dbReference>
<comment type="subcellular location">
    <subcellularLocation>
        <location evidence="1">Mitochondrion membrane</location>
        <topology evidence="1">Multi-pass membrane protein</topology>
    </subcellularLocation>
</comment>
<evidence type="ECO:0000256" key="5">
    <source>
        <dbReference type="ARBA" id="ARBA00022448"/>
    </source>
</evidence>
<name>A0A9E8LNQ2_9NEOP</name>
<dbReference type="EMBL" id="OL678005">
    <property type="protein sequence ID" value="UZZ43815.1"/>
    <property type="molecule type" value="Genomic_DNA"/>
</dbReference>
<feature type="transmembrane region" description="Helical" evidence="16">
    <location>
        <begin position="50"/>
        <end position="72"/>
    </location>
</feature>
<dbReference type="RefSeq" id="YP_010586079.1">
    <property type="nucleotide sequence ID" value="NC_069247.1"/>
</dbReference>
<evidence type="ECO:0000256" key="11">
    <source>
        <dbReference type="ARBA" id="ARBA00023027"/>
    </source>
</evidence>
<evidence type="ECO:0000256" key="6">
    <source>
        <dbReference type="ARBA" id="ARBA00022660"/>
    </source>
</evidence>
<evidence type="ECO:0000256" key="16">
    <source>
        <dbReference type="SAM" id="Phobius"/>
    </source>
</evidence>
<evidence type="ECO:0000256" key="14">
    <source>
        <dbReference type="ARBA" id="ARBA00031019"/>
    </source>
</evidence>
<feature type="transmembrane region" description="Helical" evidence="16">
    <location>
        <begin position="84"/>
        <end position="103"/>
    </location>
</feature>
<dbReference type="PANTHER" id="PTHR11435">
    <property type="entry name" value="NADH UBIQUINONE OXIDOREDUCTASE SUBUNIT ND6"/>
    <property type="match status" value="1"/>
</dbReference>
<comment type="similarity">
    <text evidence="2">Belongs to the complex I subunit 6 family.</text>
</comment>
<gene>
    <name evidence="17" type="primary">ND6</name>
</gene>
<keyword evidence="8" id="KW-1278">Translocase</keyword>
<evidence type="ECO:0000256" key="7">
    <source>
        <dbReference type="ARBA" id="ARBA00022692"/>
    </source>
</evidence>
<evidence type="ECO:0000256" key="9">
    <source>
        <dbReference type="ARBA" id="ARBA00022982"/>
    </source>
</evidence>
<evidence type="ECO:0000256" key="10">
    <source>
        <dbReference type="ARBA" id="ARBA00022989"/>
    </source>
</evidence>
<keyword evidence="12 17" id="KW-0496">Mitochondrion</keyword>
<evidence type="ECO:0000256" key="4">
    <source>
        <dbReference type="ARBA" id="ARBA00021095"/>
    </source>
</evidence>
<keyword evidence="5" id="KW-0813">Transport</keyword>
<keyword evidence="11" id="KW-0520">NAD</keyword>
<dbReference type="PANTHER" id="PTHR11435:SF1">
    <property type="entry name" value="NADH-UBIQUINONE OXIDOREDUCTASE CHAIN 6"/>
    <property type="match status" value="1"/>
</dbReference>
<organism evidence="17">
    <name type="scientific">Brachycentrus kozlovi</name>
    <dbReference type="NCBI Taxonomy" id="2566358"/>
    <lineage>
        <taxon>Eukaryota</taxon>
        <taxon>Metazoa</taxon>
        <taxon>Ecdysozoa</taxon>
        <taxon>Arthropoda</taxon>
        <taxon>Hexapoda</taxon>
        <taxon>Insecta</taxon>
        <taxon>Pterygota</taxon>
        <taxon>Neoptera</taxon>
        <taxon>Endopterygota</taxon>
        <taxon>Trichoptera</taxon>
        <taxon>Integripalpia</taxon>
        <taxon>Plenitentoria</taxon>
        <taxon>Phryganeoidea</taxon>
        <taxon>Brachycentridae</taxon>
        <taxon>Brachycentrus</taxon>
    </lineage>
</organism>
<protein>
    <recommendedName>
        <fullName evidence="4">NADH-ubiquinone oxidoreductase chain 6</fullName>
        <ecNumber evidence="3">7.1.1.2</ecNumber>
    </recommendedName>
    <alternativeName>
        <fullName evidence="14">NADH dehydrogenase subunit 6</fullName>
    </alternativeName>
</protein>
<keyword evidence="13 16" id="KW-0472">Membrane</keyword>
<dbReference type="GeneID" id="77425185"/>
<reference evidence="17" key="2">
    <citation type="journal article" date="2022" name="Syst. Entomol.">
        <title>Massive gene rearrangements of mitochondrial genomes and implications for the phylogeny of Trichoptera (Insecta).</title>
        <authorList>
            <person name="Ge X."/>
            <person name="Peng L."/>
            <person name="Vogler A.P."/>
            <person name="Morse J.C."/>
            <person name="Yang L."/>
            <person name="Sun C."/>
            <person name="Wang B."/>
        </authorList>
    </citation>
    <scope>NUCLEOTIDE SEQUENCE</scope>
</reference>
<dbReference type="InterPro" id="IPR050269">
    <property type="entry name" value="ComplexI_Subunit6"/>
</dbReference>
<keyword evidence="9" id="KW-0249">Electron transport</keyword>
<evidence type="ECO:0000256" key="2">
    <source>
        <dbReference type="ARBA" id="ARBA00005698"/>
    </source>
</evidence>
<keyword evidence="7 16" id="KW-0812">Transmembrane</keyword>
<proteinExistence type="inferred from homology"/>
<dbReference type="EC" id="7.1.1.2" evidence="3"/>
<evidence type="ECO:0000256" key="13">
    <source>
        <dbReference type="ARBA" id="ARBA00023136"/>
    </source>
</evidence>
<keyword evidence="10 16" id="KW-1133">Transmembrane helix</keyword>
<evidence type="ECO:0000313" key="17">
    <source>
        <dbReference type="EMBL" id="UZZ43815.1"/>
    </source>
</evidence>
<reference evidence="17" key="1">
    <citation type="submission" date="2021-11" db="EMBL/GenBank/DDBJ databases">
        <authorList>
            <person name="Ge X.-Y."/>
            <person name="Peng L."/>
            <person name="Sun C.-H."/>
            <person name="Wang B.-X."/>
        </authorList>
    </citation>
    <scope>NUCLEOTIDE SEQUENCE</scope>
</reference>
<feature type="transmembrane region" description="Helical" evidence="16">
    <location>
        <begin position="138"/>
        <end position="159"/>
    </location>
</feature>
<evidence type="ECO:0000256" key="1">
    <source>
        <dbReference type="ARBA" id="ARBA00004225"/>
    </source>
</evidence>